<name>A0A453RSA3_AEGTS</name>
<organism evidence="3 4">
    <name type="scientific">Aegilops tauschii subsp. strangulata</name>
    <name type="common">Goatgrass</name>
    <dbReference type="NCBI Taxonomy" id="200361"/>
    <lineage>
        <taxon>Eukaryota</taxon>
        <taxon>Viridiplantae</taxon>
        <taxon>Streptophyta</taxon>
        <taxon>Embryophyta</taxon>
        <taxon>Tracheophyta</taxon>
        <taxon>Spermatophyta</taxon>
        <taxon>Magnoliopsida</taxon>
        <taxon>Liliopsida</taxon>
        <taxon>Poales</taxon>
        <taxon>Poaceae</taxon>
        <taxon>BOP clade</taxon>
        <taxon>Pooideae</taxon>
        <taxon>Triticodae</taxon>
        <taxon>Triticeae</taxon>
        <taxon>Triticinae</taxon>
        <taxon>Aegilops</taxon>
    </lineage>
</organism>
<dbReference type="AlphaFoldDB" id="A0A453RSA3"/>
<accession>A0A453RSA3</accession>
<keyword evidence="2" id="KW-0472">Membrane</keyword>
<evidence type="ECO:0000256" key="2">
    <source>
        <dbReference type="SAM" id="Phobius"/>
    </source>
</evidence>
<reference evidence="3" key="3">
    <citation type="journal article" date="2017" name="Nature">
        <title>Genome sequence of the progenitor of the wheat D genome Aegilops tauschii.</title>
        <authorList>
            <person name="Luo M.C."/>
            <person name="Gu Y.Q."/>
            <person name="Puiu D."/>
            <person name="Wang H."/>
            <person name="Twardziok S.O."/>
            <person name="Deal K.R."/>
            <person name="Huo N."/>
            <person name="Zhu T."/>
            <person name="Wang L."/>
            <person name="Wang Y."/>
            <person name="McGuire P.E."/>
            <person name="Liu S."/>
            <person name="Long H."/>
            <person name="Ramasamy R.K."/>
            <person name="Rodriguez J.C."/>
            <person name="Van S.L."/>
            <person name="Yuan L."/>
            <person name="Wang Z."/>
            <person name="Xia Z."/>
            <person name="Xiao L."/>
            <person name="Anderson O.D."/>
            <person name="Ouyang S."/>
            <person name="Liang Y."/>
            <person name="Zimin A.V."/>
            <person name="Pertea G."/>
            <person name="Qi P."/>
            <person name="Bennetzen J.L."/>
            <person name="Dai X."/>
            <person name="Dawson M.W."/>
            <person name="Muller H.G."/>
            <person name="Kugler K."/>
            <person name="Rivarola-Duarte L."/>
            <person name="Spannagl M."/>
            <person name="Mayer K.F.X."/>
            <person name="Lu F.H."/>
            <person name="Bevan M.W."/>
            <person name="Leroy P."/>
            <person name="Li P."/>
            <person name="You F.M."/>
            <person name="Sun Q."/>
            <person name="Liu Z."/>
            <person name="Lyons E."/>
            <person name="Wicker T."/>
            <person name="Salzberg S.L."/>
            <person name="Devos K.M."/>
            <person name="Dvorak J."/>
        </authorList>
    </citation>
    <scope>NUCLEOTIDE SEQUENCE [LARGE SCALE GENOMIC DNA]</scope>
    <source>
        <strain evidence="3">cv. AL8/78</strain>
    </source>
</reference>
<proteinExistence type="predicted"/>
<keyword evidence="1" id="KW-0175">Coiled coil</keyword>
<keyword evidence="2" id="KW-1133">Transmembrane helix</keyword>
<evidence type="ECO:0000313" key="3">
    <source>
        <dbReference type="EnsemblPlants" id="AET7Gv20683900.13"/>
    </source>
</evidence>
<evidence type="ECO:0000313" key="4">
    <source>
        <dbReference type="Proteomes" id="UP000015105"/>
    </source>
</evidence>
<keyword evidence="2" id="KW-0812">Transmembrane</keyword>
<feature type="transmembrane region" description="Helical" evidence="2">
    <location>
        <begin position="12"/>
        <end position="31"/>
    </location>
</feature>
<evidence type="ECO:0000256" key="1">
    <source>
        <dbReference type="SAM" id="Coils"/>
    </source>
</evidence>
<keyword evidence="4" id="KW-1185">Reference proteome</keyword>
<feature type="coiled-coil region" evidence="1">
    <location>
        <begin position="35"/>
        <end position="62"/>
    </location>
</feature>
<reference evidence="3" key="4">
    <citation type="submission" date="2019-03" db="UniProtKB">
        <authorList>
            <consortium name="EnsemblPlants"/>
        </authorList>
    </citation>
    <scope>IDENTIFICATION</scope>
</reference>
<reference evidence="3" key="5">
    <citation type="journal article" date="2021" name="G3 (Bethesda)">
        <title>Aegilops tauschii genome assembly Aet v5.0 features greater sequence contiguity and improved annotation.</title>
        <authorList>
            <person name="Wang L."/>
            <person name="Zhu T."/>
            <person name="Rodriguez J.C."/>
            <person name="Deal K.R."/>
            <person name="Dubcovsky J."/>
            <person name="McGuire P.E."/>
            <person name="Lux T."/>
            <person name="Spannagl M."/>
            <person name="Mayer K.F.X."/>
            <person name="Baldrich P."/>
            <person name="Meyers B.C."/>
            <person name="Huo N."/>
            <person name="Gu Y.Q."/>
            <person name="Zhou H."/>
            <person name="Devos K.M."/>
            <person name="Bennetzen J.L."/>
            <person name="Unver T."/>
            <person name="Budak H."/>
            <person name="Gulick P.J."/>
            <person name="Galiba G."/>
            <person name="Kalapos B."/>
            <person name="Nelson D.R."/>
            <person name="Li P."/>
            <person name="You F.M."/>
            <person name="Luo M.C."/>
            <person name="Dvorak J."/>
        </authorList>
    </citation>
    <scope>NUCLEOTIDE SEQUENCE [LARGE SCALE GENOMIC DNA]</scope>
    <source>
        <strain evidence="3">cv. AL8/78</strain>
    </source>
</reference>
<reference evidence="4" key="2">
    <citation type="journal article" date="2017" name="Nat. Plants">
        <title>The Aegilops tauschii genome reveals multiple impacts of transposons.</title>
        <authorList>
            <person name="Zhao G."/>
            <person name="Zou C."/>
            <person name="Li K."/>
            <person name="Wang K."/>
            <person name="Li T."/>
            <person name="Gao L."/>
            <person name="Zhang X."/>
            <person name="Wang H."/>
            <person name="Yang Z."/>
            <person name="Liu X."/>
            <person name="Jiang W."/>
            <person name="Mao L."/>
            <person name="Kong X."/>
            <person name="Jiao Y."/>
            <person name="Jia J."/>
        </authorList>
    </citation>
    <scope>NUCLEOTIDE SEQUENCE [LARGE SCALE GENOMIC DNA]</scope>
    <source>
        <strain evidence="4">cv. AL8/78</strain>
    </source>
</reference>
<dbReference type="Proteomes" id="UP000015105">
    <property type="component" value="Chromosome 7D"/>
</dbReference>
<reference evidence="4" key="1">
    <citation type="journal article" date="2014" name="Science">
        <title>Ancient hybridizations among the ancestral genomes of bread wheat.</title>
        <authorList>
            <consortium name="International Wheat Genome Sequencing Consortium,"/>
            <person name="Marcussen T."/>
            <person name="Sandve S.R."/>
            <person name="Heier L."/>
            <person name="Spannagl M."/>
            <person name="Pfeifer M."/>
            <person name="Jakobsen K.S."/>
            <person name="Wulff B.B."/>
            <person name="Steuernagel B."/>
            <person name="Mayer K.F."/>
            <person name="Olsen O.A."/>
        </authorList>
    </citation>
    <scope>NUCLEOTIDE SEQUENCE [LARGE SCALE GENOMIC DNA]</scope>
    <source>
        <strain evidence="4">cv. AL8/78</strain>
    </source>
</reference>
<dbReference type="EnsemblPlants" id="AET7Gv20683900.13">
    <property type="protein sequence ID" value="AET7Gv20683900.13"/>
    <property type="gene ID" value="AET7Gv20683900"/>
</dbReference>
<sequence>MAMAEAAGSSTAATAVTVVLFIVVLVVALLLRQSLRRAAERREEVRRLARLAAEESELAERESVLAYCSELFPGVLHAADVPEAPMWAPREVVSPQEEEEGVVEAPAPPPAAAGVCAVCFRPTTFRCKQCKAVKYW</sequence>
<dbReference type="Gramene" id="AET7Gv20683900.13">
    <property type="protein sequence ID" value="AET7Gv20683900.13"/>
    <property type="gene ID" value="AET7Gv20683900"/>
</dbReference>
<protein>
    <submittedName>
        <fullName evidence="3">Uncharacterized protein</fullName>
    </submittedName>
</protein>